<keyword evidence="2" id="KW-1185">Reference proteome</keyword>
<dbReference type="AlphaFoldDB" id="A0A5B9DNH8"/>
<dbReference type="InterPro" id="IPR036282">
    <property type="entry name" value="Glutathione-S-Trfase_C_sf"/>
</dbReference>
<dbReference type="Gene3D" id="3.40.30.10">
    <property type="entry name" value="Glutaredoxin"/>
    <property type="match status" value="1"/>
</dbReference>
<dbReference type="PANTHER" id="PTHR44051:SF8">
    <property type="entry name" value="GLUTATHIONE S-TRANSFERASE GSTA"/>
    <property type="match status" value="1"/>
</dbReference>
<dbReference type="SFLD" id="SFLDS00019">
    <property type="entry name" value="Glutathione_Transferase_(cytos"/>
    <property type="match status" value="1"/>
</dbReference>
<dbReference type="InterPro" id="IPR010987">
    <property type="entry name" value="Glutathione-S-Trfase_C-like"/>
</dbReference>
<accession>A0A5B9DNH8</accession>
<keyword evidence="1" id="KW-0808">Transferase</keyword>
<proteinExistence type="predicted"/>
<dbReference type="InterPro" id="IPR004045">
    <property type="entry name" value="Glutathione_S-Trfase_N"/>
</dbReference>
<dbReference type="PANTHER" id="PTHR44051">
    <property type="entry name" value="GLUTATHIONE S-TRANSFERASE-RELATED"/>
    <property type="match status" value="1"/>
</dbReference>
<dbReference type="InterPro" id="IPR040079">
    <property type="entry name" value="Glutathione_S-Trfase"/>
</dbReference>
<dbReference type="Pfam" id="PF00043">
    <property type="entry name" value="GST_C"/>
    <property type="match status" value="1"/>
</dbReference>
<dbReference type="GO" id="GO:0016740">
    <property type="term" value="F:transferase activity"/>
    <property type="evidence" value="ECO:0007669"/>
    <property type="project" value="UniProtKB-KW"/>
</dbReference>
<dbReference type="EMBL" id="CP041690">
    <property type="protein sequence ID" value="QEE20542.1"/>
    <property type="molecule type" value="Genomic_DNA"/>
</dbReference>
<dbReference type="Proteomes" id="UP000321062">
    <property type="component" value="Chromosome"/>
</dbReference>
<dbReference type="RefSeq" id="WP_147655979.1">
    <property type="nucleotide sequence ID" value="NZ_BMFM01000001.1"/>
</dbReference>
<protein>
    <submittedName>
        <fullName evidence="1">Glutathione S-transferase family protein</fullName>
    </submittedName>
</protein>
<dbReference type="PROSITE" id="PS50405">
    <property type="entry name" value="GST_CTER"/>
    <property type="match status" value="1"/>
</dbReference>
<dbReference type="SUPFAM" id="SSF47616">
    <property type="entry name" value="GST C-terminal domain-like"/>
    <property type="match status" value="1"/>
</dbReference>
<dbReference type="OrthoDB" id="9810080at2"/>
<dbReference type="KEGG" id="yti:FNA67_10330"/>
<dbReference type="CDD" id="cd00570">
    <property type="entry name" value="GST_N_family"/>
    <property type="match status" value="1"/>
</dbReference>
<sequence>MSANSAGTLYYTHNLNPRVAVAVARHLDAPVTFRRVDPMGTDRAEIIELNPNSFAPVLVEDGREPLWETDAIAFRLSNNAGGSFWPVERHEEMLRWISWSAHHFTLAGSTFYFENIIVPQFMGRDPDTRLLESTGHDFRRFAGILDETLRDREWLVGDRLTYADFRVASALPFAERAQLPLDEFLNVKAWHDRLWAIDAWRAPFAGLA</sequence>
<dbReference type="Gene3D" id="1.20.1050.10">
    <property type="match status" value="1"/>
</dbReference>
<evidence type="ECO:0000313" key="2">
    <source>
        <dbReference type="Proteomes" id="UP000321062"/>
    </source>
</evidence>
<name>A0A5B9DNH8_9HYPH</name>
<reference evidence="1 2" key="1">
    <citation type="journal article" date="2015" name="Int. J. Syst. Evol. Microbiol.">
        <title>Youhaiella tibetensis gen. nov., sp. nov., isolated from subsurface sediment.</title>
        <authorList>
            <person name="Wang Y.X."/>
            <person name="Huang F.Q."/>
            <person name="Nogi Y."/>
            <person name="Pang S.J."/>
            <person name="Wang P.K."/>
            <person name="Lv J."/>
        </authorList>
    </citation>
    <scope>NUCLEOTIDE SEQUENCE [LARGE SCALE GENOMIC DNA]</scope>
    <source>
        <strain evidence="2">fig4</strain>
    </source>
</reference>
<dbReference type="InterPro" id="IPR036249">
    <property type="entry name" value="Thioredoxin-like_sf"/>
</dbReference>
<dbReference type="InterPro" id="IPR004046">
    <property type="entry name" value="GST_C"/>
</dbReference>
<organism evidence="1 2">
    <name type="scientific">Paradevosia tibetensis</name>
    <dbReference type="NCBI Taxonomy" id="1447062"/>
    <lineage>
        <taxon>Bacteria</taxon>
        <taxon>Pseudomonadati</taxon>
        <taxon>Pseudomonadota</taxon>
        <taxon>Alphaproteobacteria</taxon>
        <taxon>Hyphomicrobiales</taxon>
        <taxon>Devosiaceae</taxon>
        <taxon>Paradevosia</taxon>
    </lineage>
</organism>
<dbReference type="PROSITE" id="PS50404">
    <property type="entry name" value="GST_NTER"/>
    <property type="match status" value="1"/>
</dbReference>
<evidence type="ECO:0000313" key="1">
    <source>
        <dbReference type="EMBL" id="QEE20542.1"/>
    </source>
</evidence>
<gene>
    <name evidence="1" type="ORF">FNA67_10330</name>
</gene>
<dbReference type="SUPFAM" id="SSF52833">
    <property type="entry name" value="Thioredoxin-like"/>
    <property type="match status" value="1"/>
</dbReference>